<gene>
    <name evidence="4" type="primary">LOC114862202</name>
</gene>
<dbReference type="Proteomes" id="UP000515150">
    <property type="component" value="Chromosome 1"/>
</dbReference>
<dbReference type="Gene3D" id="2.60.120.200">
    <property type="match status" value="1"/>
</dbReference>
<dbReference type="OrthoDB" id="547680at2759"/>
<reference evidence="4" key="1">
    <citation type="submission" date="2025-08" db="UniProtKB">
        <authorList>
            <consortium name="RefSeq"/>
        </authorList>
    </citation>
    <scope>IDENTIFICATION</scope>
</reference>
<feature type="region of interest" description="Disordered" evidence="1">
    <location>
        <begin position="29"/>
        <end position="69"/>
    </location>
</feature>
<dbReference type="KEGG" id="bspl:114862202"/>
<organism evidence="3 4">
    <name type="scientific">Betta splendens</name>
    <name type="common">Siamese fighting fish</name>
    <dbReference type="NCBI Taxonomy" id="158456"/>
    <lineage>
        <taxon>Eukaryota</taxon>
        <taxon>Metazoa</taxon>
        <taxon>Chordata</taxon>
        <taxon>Craniata</taxon>
        <taxon>Vertebrata</taxon>
        <taxon>Euteleostomi</taxon>
        <taxon>Actinopterygii</taxon>
        <taxon>Neopterygii</taxon>
        <taxon>Teleostei</taxon>
        <taxon>Neoteleostei</taxon>
        <taxon>Acanthomorphata</taxon>
        <taxon>Anabantaria</taxon>
        <taxon>Anabantiformes</taxon>
        <taxon>Anabantoidei</taxon>
        <taxon>Osphronemidae</taxon>
        <taxon>Betta</taxon>
    </lineage>
</organism>
<feature type="chain" id="PRO_5027551576" evidence="2">
    <location>
        <begin position="24"/>
        <end position="286"/>
    </location>
</feature>
<evidence type="ECO:0000256" key="2">
    <source>
        <dbReference type="SAM" id="SignalP"/>
    </source>
</evidence>
<sequence length="286" mass="31745">MVMKMKNYLLPVFMLVMATLVHGVKNHANATKAPRTTTHAPKTTTRAPGTTLAPNTTTHASTTTTANPPVNLEGKMFTMSLGGGGMSFSAPHAQPRSSSVSVCLRYIIDYTSEDSQIFTLSPSSSPLTLGDKGASRYVLSLNHYDYSLLPNVYVWSMMEPELWTSVCVVVDSGRNVIQAFHGSHMSIRKLLSRPYEWSGEQVLDFSGFDGQLTDVQVWDYPLRSSEVYNYMSGGRFGRYRGSALSWSSVWYKLYGNTLLEEAYGRPVKALGRSQGRKLETVEQQLK</sequence>
<keyword evidence="2" id="KW-0732">Signal</keyword>
<keyword evidence="3" id="KW-1185">Reference proteome</keyword>
<evidence type="ECO:0000256" key="1">
    <source>
        <dbReference type="SAM" id="MobiDB-lite"/>
    </source>
</evidence>
<proteinExistence type="predicted"/>
<dbReference type="InParanoid" id="A0A6P7NEP1"/>
<dbReference type="RefSeq" id="XP_029018146.1">
    <property type="nucleotide sequence ID" value="XM_029162313.2"/>
</dbReference>
<protein>
    <submittedName>
        <fullName evidence="4">Uncharacterized protein LOC114862202</fullName>
    </submittedName>
</protein>
<dbReference type="InterPro" id="IPR013320">
    <property type="entry name" value="ConA-like_dom_sf"/>
</dbReference>
<name>A0A6P7NEP1_BETSP</name>
<feature type="signal peptide" evidence="2">
    <location>
        <begin position="1"/>
        <end position="23"/>
    </location>
</feature>
<evidence type="ECO:0000313" key="3">
    <source>
        <dbReference type="Proteomes" id="UP000515150"/>
    </source>
</evidence>
<accession>A0A6P7NEP1</accession>
<dbReference type="GeneID" id="114862202"/>
<feature type="compositionally biased region" description="Low complexity" evidence="1">
    <location>
        <begin position="30"/>
        <end position="69"/>
    </location>
</feature>
<dbReference type="AlphaFoldDB" id="A0A6P7NEP1"/>
<dbReference type="SUPFAM" id="SSF49899">
    <property type="entry name" value="Concanavalin A-like lectins/glucanases"/>
    <property type="match status" value="1"/>
</dbReference>
<evidence type="ECO:0000313" key="4">
    <source>
        <dbReference type="RefSeq" id="XP_029018146.1"/>
    </source>
</evidence>